<proteinExistence type="predicted"/>
<keyword evidence="4" id="KW-1185">Reference proteome</keyword>
<gene>
    <name evidence="1" type="ORF">ATR_1229</name>
    <name evidence="2" type="ORF">CRU87_07040</name>
</gene>
<accession>A0AAD0QKA0</accession>
<organism evidence="1 3">
    <name type="scientific">Aliarcobacter trophiarum LMG 25534</name>
    <dbReference type="NCBI Taxonomy" id="1032241"/>
    <lineage>
        <taxon>Bacteria</taxon>
        <taxon>Pseudomonadati</taxon>
        <taxon>Campylobacterota</taxon>
        <taxon>Epsilonproteobacteria</taxon>
        <taxon>Campylobacterales</taxon>
        <taxon>Arcobacteraceae</taxon>
        <taxon>Aliarcobacter</taxon>
    </lineage>
</organism>
<dbReference type="KEGG" id="atp:ATR_1229"/>
<dbReference type="Proteomes" id="UP000254504">
    <property type="component" value="Chromosome"/>
</dbReference>
<dbReference type="RefSeq" id="WP_115428590.1">
    <property type="nucleotide sequence ID" value="NZ_CP031367.1"/>
</dbReference>
<dbReference type="EMBL" id="PDKD01000011">
    <property type="protein sequence ID" value="RXJ90976.1"/>
    <property type="molecule type" value="Genomic_DNA"/>
</dbReference>
<evidence type="ECO:0000313" key="1">
    <source>
        <dbReference type="EMBL" id="AXK49088.1"/>
    </source>
</evidence>
<evidence type="ECO:0000313" key="2">
    <source>
        <dbReference type="EMBL" id="RXJ90976.1"/>
    </source>
</evidence>
<name>A0AAD0QKA0_9BACT</name>
<evidence type="ECO:0000313" key="3">
    <source>
        <dbReference type="Proteomes" id="UP000254504"/>
    </source>
</evidence>
<reference evidence="2 4" key="1">
    <citation type="submission" date="2017-10" db="EMBL/GenBank/DDBJ databases">
        <title>Genomics of the genus Arcobacter.</title>
        <authorList>
            <person name="Perez-Cataluna A."/>
            <person name="Figueras M.J."/>
        </authorList>
    </citation>
    <scope>NUCLEOTIDE SEQUENCE [LARGE SCALE GENOMIC DNA]</scope>
    <source>
        <strain evidence="2 4">LMG 25534</strain>
    </source>
</reference>
<reference evidence="1 3" key="2">
    <citation type="submission" date="2018-07" db="EMBL/GenBank/DDBJ databases">
        <title>Complete genome of the Arcobacter trophiarum type strain LMG 25534.</title>
        <authorList>
            <person name="Miller W.G."/>
            <person name="Yee E."/>
        </authorList>
    </citation>
    <scope>NUCLEOTIDE SEQUENCE [LARGE SCALE GENOMIC DNA]</scope>
    <source>
        <strain evidence="1 3">LMG 25534</strain>
    </source>
</reference>
<dbReference type="EMBL" id="CP031367">
    <property type="protein sequence ID" value="AXK49088.1"/>
    <property type="molecule type" value="Genomic_DNA"/>
</dbReference>
<dbReference type="AlphaFoldDB" id="A0AAD0QKA0"/>
<protein>
    <submittedName>
        <fullName evidence="1">Uncharacterized protein</fullName>
    </submittedName>
</protein>
<evidence type="ECO:0000313" key="4">
    <source>
        <dbReference type="Proteomes" id="UP000289132"/>
    </source>
</evidence>
<sequence length="77" mass="9143">MKLNKIVSKIKKYLKRDELKSSQERKILSIIEELERKKSKIKAELKSIDKTNIKKRVELEKKYDAVSKVLKKSRSIL</sequence>
<dbReference type="Proteomes" id="UP000289132">
    <property type="component" value="Unassembled WGS sequence"/>
</dbReference>